<accession>A0ABD0L5L9</accession>
<dbReference type="AlphaFoldDB" id="A0ABD0L5L9"/>
<organism evidence="1 2">
    <name type="scientific">Batillaria attramentaria</name>
    <dbReference type="NCBI Taxonomy" id="370345"/>
    <lineage>
        <taxon>Eukaryota</taxon>
        <taxon>Metazoa</taxon>
        <taxon>Spiralia</taxon>
        <taxon>Lophotrochozoa</taxon>
        <taxon>Mollusca</taxon>
        <taxon>Gastropoda</taxon>
        <taxon>Caenogastropoda</taxon>
        <taxon>Sorbeoconcha</taxon>
        <taxon>Cerithioidea</taxon>
        <taxon>Batillariidae</taxon>
        <taxon>Batillaria</taxon>
    </lineage>
</organism>
<protein>
    <submittedName>
        <fullName evidence="1">Uncharacterized protein</fullName>
    </submittedName>
</protein>
<name>A0ABD0L5L9_9CAEN</name>
<gene>
    <name evidence="1" type="ORF">BaRGS_00013973</name>
</gene>
<proteinExistence type="predicted"/>
<evidence type="ECO:0000313" key="1">
    <source>
        <dbReference type="EMBL" id="KAK7494846.1"/>
    </source>
</evidence>
<evidence type="ECO:0000313" key="2">
    <source>
        <dbReference type="Proteomes" id="UP001519460"/>
    </source>
</evidence>
<keyword evidence="2" id="KW-1185">Reference proteome</keyword>
<dbReference type="Proteomes" id="UP001519460">
    <property type="component" value="Unassembled WGS sequence"/>
</dbReference>
<comment type="caution">
    <text evidence="1">The sequence shown here is derived from an EMBL/GenBank/DDBJ whole genome shotgun (WGS) entry which is preliminary data.</text>
</comment>
<reference evidence="1 2" key="1">
    <citation type="journal article" date="2023" name="Sci. Data">
        <title>Genome assembly of the Korean intertidal mud-creeper Batillaria attramentaria.</title>
        <authorList>
            <person name="Patra A.K."/>
            <person name="Ho P.T."/>
            <person name="Jun S."/>
            <person name="Lee S.J."/>
            <person name="Kim Y."/>
            <person name="Won Y.J."/>
        </authorList>
    </citation>
    <scope>NUCLEOTIDE SEQUENCE [LARGE SCALE GENOMIC DNA]</scope>
    <source>
        <strain evidence="1">Wonlab-2016</strain>
    </source>
</reference>
<dbReference type="EMBL" id="JACVVK020000080">
    <property type="protein sequence ID" value="KAK7494846.1"/>
    <property type="molecule type" value="Genomic_DNA"/>
</dbReference>
<sequence length="105" mass="10776">MYVTATGRGGQTCVTMQQAVHPASITGITAIIPDGICGDNNKDKFAALGNEVLGQTLPGVDEAFQLETDGNKTTEGSRGALSIVLGIVSVPLAGGPRKRVRGQIP</sequence>